<dbReference type="Gene3D" id="3.30.470.20">
    <property type="entry name" value="ATP-grasp fold, B domain"/>
    <property type="match status" value="1"/>
</dbReference>
<dbReference type="Proteomes" id="UP000886722">
    <property type="component" value="Unassembled WGS sequence"/>
</dbReference>
<protein>
    <recommendedName>
        <fullName evidence="3">ATP-grasp fold RimK-type domain-containing protein</fullName>
    </recommendedName>
</protein>
<reference evidence="1" key="2">
    <citation type="journal article" date="2021" name="PeerJ">
        <title>Extensive microbial diversity within the chicken gut microbiome revealed by metagenomics and culture.</title>
        <authorList>
            <person name="Gilroy R."/>
            <person name="Ravi A."/>
            <person name="Getino M."/>
            <person name="Pursley I."/>
            <person name="Horton D.L."/>
            <person name="Alikhan N.F."/>
            <person name="Baker D."/>
            <person name="Gharbi K."/>
            <person name="Hall N."/>
            <person name="Watson M."/>
            <person name="Adriaenssens E.M."/>
            <person name="Foster-Nyarko E."/>
            <person name="Jarju S."/>
            <person name="Secka A."/>
            <person name="Antonio M."/>
            <person name="Oren A."/>
            <person name="Chaudhuri R.R."/>
            <person name="La Ragione R."/>
            <person name="Hildebrand F."/>
            <person name="Pallen M.J."/>
        </authorList>
    </citation>
    <scope>NUCLEOTIDE SEQUENCE</scope>
    <source>
        <strain evidence="1">21143</strain>
    </source>
</reference>
<name>A0A9D1GDE8_9BACT</name>
<organism evidence="1 2">
    <name type="scientific">Candidatus Caccoplasma intestinavium</name>
    <dbReference type="NCBI Taxonomy" id="2840716"/>
    <lineage>
        <taxon>Bacteria</taxon>
        <taxon>Pseudomonadati</taxon>
        <taxon>Bacteroidota</taxon>
        <taxon>Bacteroidia</taxon>
        <taxon>Bacteroidales</taxon>
        <taxon>Bacteroidaceae</taxon>
        <taxon>Bacteroidaceae incertae sedis</taxon>
        <taxon>Candidatus Caccoplasma</taxon>
    </lineage>
</organism>
<evidence type="ECO:0008006" key="3">
    <source>
        <dbReference type="Google" id="ProtNLM"/>
    </source>
</evidence>
<sequence length="284" mass="32302">MRPICAGISRASRFSPNRECNDSAVFSLTVNYLEENGFSVRTYTEEEFIRSDGDERWIFHMARGHETLEYLAEKESRGSIVVNSVQSIKNCRRDILTHILLQNGIPYPESFTADTSMPIDMHLRQSGIESCWLKRSDTYAMCPEDICFARTGNDAQRLLPTFSERGIASVVVNRHLPGDLIKFYGIDATPFFYWCYPSRKGFDKFGYEHINGSPTFIPFKEDMLRDICSRAARLLGLYIYGGDAIVSPDGSIHLIDLNDWPSFSPCLHEAVAHIGSSIIKKFNR</sequence>
<dbReference type="AlphaFoldDB" id="A0A9D1GDE8"/>
<evidence type="ECO:0000313" key="1">
    <source>
        <dbReference type="EMBL" id="HIT38928.1"/>
    </source>
</evidence>
<gene>
    <name evidence="1" type="ORF">IAD06_02660</name>
</gene>
<proteinExistence type="predicted"/>
<dbReference type="EMBL" id="DVKT01000019">
    <property type="protein sequence ID" value="HIT38928.1"/>
    <property type="molecule type" value="Genomic_DNA"/>
</dbReference>
<comment type="caution">
    <text evidence="1">The sequence shown here is derived from an EMBL/GenBank/DDBJ whole genome shotgun (WGS) entry which is preliminary data.</text>
</comment>
<reference evidence="1" key="1">
    <citation type="submission" date="2020-10" db="EMBL/GenBank/DDBJ databases">
        <authorList>
            <person name="Gilroy R."/>
        </authorList>
    </citation>
    <scope>NUCLEOTIDE SEQUENCE</scope>
    <source>
        <strain evidence="1">21143</strain>
    </source>
</reference>
<accession>A0A9D1GDE8</accession>
<dbReference type="SUPFAM" id="SSF56059">
    <property type="entry name" value="Glutathione synthetase ATP-binding domain-like"/>
    <property type="match status" value="1"/>
</dbReference>
<evidence type="ECO:0000313" key="2">
    <source>
        <dbReference type="Proteomes" id="UP000886722"/>
    </source>
</evidence>